<gene>
    <name evidence="16" type="ORF">ADICEAN_01338</name>
</gene>
<evidence type="ECO:0000256" key="10">
    <source>
        <dbReference type="ARBA" id="ARBA00023002"/>
    </source>
</evidence>
<dbReference type="PANTHER" id="PTHR40255">
    <property type="entry name" value="UPF0093 MEMBRANE PROTEIN SLR1790"/>
    <property type="match status" value="1"/>
</dbReference>
<dbReference type="PANTHER" id="PTHR40255:SF1">
    <property type="entry name" value="PROTOPORPHYRINOGEN IX OXIDASE"/>
    <property type="match status" value="1"/>
</dbReference>
<evidence type="ECO:0000256" key="14">
    <source>
        <dbReference type="HAMAP-Rule" id="MF_02239"/>
    </source>
</evidence>
<feature type="transmembrane region" description="Helical" evidence="14">
    <location>
        <begin position="128"/>
        <end position="146"/>
    </location>
</feature>
<evidence type="ECO:0000256" key="13">
    <source>
        <dbReference type="ARBA" id="ARBA00048390"/>
    </source>
</evidence>
<dbReference type="PATRIC" id="fig|1279009.4.peg.1354"/>
<comment type="subcellular location">
    <subcellularLocation>
        <location evidence="1 14">Cell membrane</location>
        <topology evidence="1 14">Multi-pass membrane protein</topology>
    </subcellularLocation>
</comment>
<evidence type="ECO:0000256" key="1">
    <source>
        <dbReference type="ARBA" id="ARBA00004651"/>
    </source>
</evidence>
<evidence type="ECO:0000256" key="5">
    <source>
        <dbReference type="ARBA" id="ARBA00022475"/>
    </source>
</evidence>
<dbReference type="GO" id="GO:0046872">
    <property type="term" value="F:metal ion binding"/>
    <property type="evidence" value="ECO:0007669"/>
    <property type="project" value="UniProtKB-UniRule"/>
</dbReference>
<dbReference type="Pfam" id="PF03653">
    <property type="entry name" value="UPF0093"/>
    <property type="match status" value="1"/>
</dbReference>
<comment type="subunit">
    <text evidence="14">Homodimer.</text>
</comment>
<dbReference type="PIRSF" id="PIRSF004638">
    <property type="entry name" value="UCP004638"/>
    <property type="match status" value="1"/>
</dbReference>
<evidence type="ECO:0000256" key="4">
    <source>
        <dbReference type="ARBA" id="ARBA00017504"/>
    </source>
</evidence>
<dbReference type="RefSeq" id="WP_009194738.1">
    <property type="nucleotide sequence ID" value="NZ_AODQ01000024.1"/>
</dbReference>
<dbReference type="eggNOG" id="COG1981">
    <property type="taxonomic scope" value="Bacteria"/>
</dbReference>
<dbReference type="Proteomes" id="UP000011910">
    <property type="component" value="Unassembled WGS sequence"/>
</dbReference>
<comment type="cofactor">
    <cofactor evidence="14 15">
        <name>heme b</name>
        <dbReference type="ChEBI" id="CHEBI:60344"/>
    </cofactor>
    <text evidence="14 15">Binds 1 heme b (iron(II)-protoporphyrin IX) group per subunit.</text>
</comment>
<keyword evidence="17" id="KW-1185">Reference proteome</keyword>
<dbReference type="HAMAP" id="MF_02239">
    <property type="entry name" value="HemJ"/>
    <property type="match status" value="1"/>
</dbReference>
<keyword evidence="5 14" id="KW-1003">Cell membrane</keyword>
<evidence type="ECO:0000256" key="2">
    <source>
        <dbReference type="ARBA" id="ARBA00005073"/>
    </source>
</evidence>
<dbReference type="STRING" id="1279009.ADICEAN_01338"/>
<comment type="caution">
    <text evidence="16">The sequence shown here is derived from an EMBL/GenBank/DDBJ whole genome shotgun (WGS) entry which is preliminary data.</text>
</comment>
<evidence type="ECO:0000256" key="8">
    <source>
        <dbReference type="ARBA" id="ARBA00022723"/>
    </source>
</evidence>
<dbReference type="GO" id="GO:0005886">
    <property type="term" value="C:plasma membrane"/>
    <property type="evidence" value="ECO:0007669"/>
    <property type="project" value="UniProtKB-SubCell"/>
</dbReference>
<keyword evidence="12 14" id="KW-0472">Membrane</keyword>
<feature type="transmembrane region" description="Helical" evidence="14">
    <location>
        <begin position="56"/>
        <end position="83"/>
    </location>
</feature>
<evidence type="ECO:0000256" key="12">
    <source>
        <dbReference type="ARBA" id="ARBA00023136"/>
    </source>
</evidence>
<feature type="binding site" description="axial binding residue" evidence="14">
    <location>
        <position position="10"/>
    </location>
    <ligand>
        <name>heme</name>
        <dbReference type="ChEBI" id="CHEBI:30413"/>
    </ligand>
    <ligandPart>
        <name>Fe</name>
        <dbReference type="ChEBI" id="CHEBI:18248"/>
    </ligandPart>
</feature>
<evidence type="ECO:0000256" key="3">
    <source>
        <dbReference type="ARBA" id="ARBA00006501"/>
    </source>
</evidence>
<keyword evidence="11 14" id="KW-0408">Iron</keyword>
<reference evidence="16 17" key="1">
    <citation type="journal article" date="2013" name="Genome Announc.">
        <title>Draft Genome Sequence of Cesiribacter andamanensis Strain AMV16T, Isolated from a Soil Sample from a Mud Volcano in the Andaman Islands, India.</title>
        <authorList>
            <person name="Shivaji S."/>
            <person name="Ara S."/>
            <person name="Begum Z."/>
            <person name="Srinivas T.N."/>
            <person name="Singh A."/>
            <person name="Kumar Pinnaka A."/>
        </authorList>
    </citation>
    <scope>NUCLEOTIDE SEQUENCE [LARGE SCALE GENOMIC DNA]</scope>
    <source>
        <strain evidence="16 17">AMV16</strain>
    </source>
</reference>
<dbReference type="InterPro" id="IPR005265">
    <property type="entry name" value="HemJ-like"/>
</dbReference>
<dbReference type="GO" id="GO:0006782">
    <property type="term" value="P:protoporphyrinogen IX biosynthetic process"/>
    <property type="evidence" value="ECO:0007669"/>
    <property type="project" value="UniProtKB-UniRule"/>
</dbReference>
<evidence type="ECO:0000256" key="11">
    <source>
        <dbReference type="ARBA" id="ARBA00023004"/>
    </source>
</evidence>
<organism evidence="16 17">
    <name type="scientific">Cesiribacter andamanensis AMV16</name>
    <dbReference type="NCBI Taxonomy" id="1279009"/>
    <lineage>
        <taxon>Bacteria</taxon>
        <taxon>Pseudomonadati</taxon>
        <taxon>Bacteroidota</taxon>
        <taxon>Cytophagia</taxon>
        <taxon>Cytophagales</taxon>
        <taxon>Cesiribacteraceae</taxon>
        <taxon>Cesiribacter</taxon>
    </lineage>
</organism>
<accession>M7NYL9</accession>
<feature type="binding site" description="axial binding residue" evidence="14">
    <location>
        <position position="93"/>
    </location>
    <ligand>
        <name>heme</name>
        <dbReference type="ChEBI" id="CHEBI:30413"/>
    </ligand>
    <ligandPart>
        <name>Fe</name>
        <dbReference type="ChEBI" id="CHEBI:18248"/>
    </ligandPart>
</feature>
<proteinExistence type="inferred from homology"/>
<dbReference type="OrthoDB" id="9800824at2"/>
<feature type="transmembrane region" description="Helical" evidence="14">
    <location>
        <begin position="152"/>
        <end position="173"/>
    </location>
</feature>
<keyword evidence="7 14" id="KW-0812">Transmembrane</keyword>
<protein>
    <recommendedName>
        <fullName evidence="4 14">Protoporphyrinogen IX oxidase</fullName>
        <shortName evidence="14">PPO</shortName>
        <ecNumber evidence="14 15">1.3.99.-</ecNumber>
    </recommendedName>
</protein>
<dbReference type="EMBL" id="AODQ01000024">
    <property type="protein sequence ID" value="EMR03489.1"/>
    <property type="molecule type" value="Genomic_DNA"/>
</dbReference>
<sequence>MAFLYLKALHIIFIVTWFAGLFYAPRLFIYTMEVQEKEAEPARSILLQNLLRWTRLLWWGITWPSAILTLLLGPSLIFSSAYYQNMPGWLWIKIGFVVALYGYQFACHAMFVRLQQGQGVWTSQKLRFWNEVATILLFAIVFLVVLKSMVSVLWGLLGLLVFTILLMLAIRLYKNLRESKG</sequence>
<dbReference type="GO" id="GO:0070818">
    <property type="term" value="F:protoporphyrinogen oxidase activity"/>
    <property type="evidence" value="ECO:0007669"/>
    <property type="project" value="UniProtKB-UniRule"/>
</dbReference>
<dbReference type="AlphaFoldDB" id="M7NYL9"/>
<evidence type="ECO:0000256" key="6">
    <source>
        <dbReference type="ARBA" id="ARBA00022617"/>
    </source>
</evidence>
<evidence type="ECO:0000256" key="15">
    <source>
        <dbReference type="PIRNR" id="PIRNR004638"/>
    </source>
</evidence>
<comment type="catalytic activity">
    <reaction evidence="13 14 15">
        <text>protoporphyrinogen IX + 3 A = protoporphyrin IX + 3 AH2</text>
        <dbReference type="Rhea" id="RHEA:62000"/>
        <dbReference type="ChEBI" id="CHEBI:13193"/>
        <dbReference type="ChEBI" id="CHEBI:17499"/>
        <dbReference type="ChEBI" id="CHEBI:57306"/>
        <dbReference type="ChEBI" id="CHEBI:57307"/>
    </reaction>
</comment>
<keyword evidence="8 14" id="KW-0479">Metal-binding</keyword>
<comment type="similarity">
    <text evidence="3 14 15">Belongs to the HemJ family.</text>
</comment>
<name>M7NYL9_9BACT</name>
<comment type="pathway">
    <text evidence="2 14 15">Porphyrin-containing compound metabolism; protoporphyrin-IX biosynthesis; protoporphyrin-IX from protoporphyrinogen-IX: step 1/1.</text>
</comment>
<keyword evidence="10 14" id="KW-0560">Oxidoreductase</keyword>
<evidence type="ECO:0000313" key="17">
    <source>
        <dbReference type="Proteomes" id="UP000011910"/>
    </source>
</evidence>
<comment type="function">
    <text evidence="14 15">Catalyzes the oxidation of protoporphyrinogen IX to protoporphyrin IX.</text>
</comment>
<keyword evidence="9 14" id="KW-1133">Transmembrane helix</keyword>
<evidence type="ECO:0000256" key="7">
    <source>
        <dbReference type="ARBA" id="ARBA00022692"/>
    </source>
</evidence>
<feature type="transmembrane region" description="Helical" evidence="14">
    <location>
        <begin position="6"/>
        <end position="24"/>
    </location>
</feature>
<dbReference type="EC" id="1.3.99.-" evidence="14 15"/>
<dbReference type="UniPathway" id="UPA00251">
    <property type="reaction ID" value="UER00324"/>
</dbReference>
<evidence type="ECO:0000313" key="16">
    <source>
        <dbReference type="EMBL" id="EMR03489.1"/>
    </source>
</evidence>
<keyword evidence="6 14" id="KW-0349">Heme</keyword>
<feature type="transmembrane region" description="Helical" evidence="14">
    <location>
        <begin position="89"/>
        <end position="107"/>
    </location>
</feature>
<evidence type="ECO:0000256" key="9">
    <source>
        <dbReference type="ARBA" id="ARBA00022989"/>
    </source>
</evidence>